<keyword evidence="3" id="KW-1185">Reference proteome</keyword>
<dbReference type="InterPro" id="IPR002181">
    <property type="entry name" value="Fibrinogen_a/b/g_C_dom"/>
</dbReference>
<evidence type="ECO:0000313" key="3">
    <source>
        <dbReference type="Proteomes" id="UP000807504"/>
    </source>
</evidence>
<dbReference type="EMBL" id="JABXBU010000015">
    <property type="protein sequence ID" value="KAF8787975.1"/>
    <property type="molecule type" value="Genomic_DNA"/>
</dbReference>
<gene>
    <name evidence="2" type="ORF">HNY73_009518</name>
</gene>
<sequence length="399" mass="46721">MKADNGGWTVIQRRGKFPVQEDFYRDWESYKNGFGNITQEFWLGNENIRILCHKECEIRFDLQDKNGEKRFATYKSFNLTSYNYRLHIRNYTGNVGDAMNYHNADNFSTKDKGEMEYAKKYQGGWWYGVLHSCNLNGVYQPGEKKELNSTDPVGCGSEKSLAYVEISKKLISDVREIFPTCSKNIVVQYCKPKDCSEILASGRKENGVYTIWPRIPHSTTQKPLKVYCDMKTDNGGWTVIQRRGKFPVQEDFYRDWESYKDGFGNITQEFWLGNENIRILCYEKCEIRFDLQDKNGEKSFATYKSFYLSSYEYLILIQNYTGNAGDAMNYHNADNFSTKDKGEMEYAKKYQGGWWYGVLHRCNLNGVYQPGESNEKTVHWSNWRQNENLASVEIKVRPK</sequence>
<dbReference type="PANTHER" id="PTHR19143">
    <property type="entry name" value="FIBRINOGEN/TENASCIN/ANGIOPOEITIN"/>
    <property type="match status" value="1"/>
</dbReference>
<proteinExistence type="predicted"/>
<dbReference type="InterPro" id="IPR036056">
    <property type="entry name" value="Fibrinogen-like_C"/>
</dbReference>
<name>A0A8T0FCB4_ARGBR</name>
<feature type="domain" description="Fibrinogen C-terminal" evidence="1">
    <location>
        <begin position="186"/>
        <end position="399"/>
    </location>
</feature>
<dbReference type="Gene3D" id="3.90.215.10">
    <property type="entry name" value="Gamma Fibrinogen, chain A, domain 1"/>
    <property type="match status" value="2"/>
</dbReference>
<protein>
    <submittedName>
        <fullName evidence="2">Techylectin-5A like protein</fullName>
    </submittedName>
</protein>
<dbReference type="CDD" id="cd00087">
    <property type="entry name" value="FReD"/>
    <property type="match status" value="1"/>
</dbReference>
<dbReference type="InterPro" id="IPR014716">
    <property type="entry name" value="Fibrinogen_a/b/g_C_1"/>
</dbReference>
<dbReference type="PROSITE" id="PS51406">
    <property type="entry name" value="FIBRINOGEN_C_2"/>
    <property type="match status" value="2"/>
</dbReference>
<reference evidence="2" key="2">
    <citation type="submission" date="2020-06" db="EMBL/GenBank/DDBJ databases">
        <authorList>
            <person name="Sheffer M."/>
        </authorList>
    </citation>
    <scope>NUCLEOTIDE SEQUENCE</scope>
</reference>
<dbReference type="SUPFAM" id="SSF56496">
    <property type="entry name" value="Fibrinogen C-terminal domain-like"/>
    <property type="match status" value="2"/>
</dbReference>
<evidence type="ECO:0000259" key="1">
    <source>
        <dbReference type="PROSITE" id="PS51406"/>
    </source>
</evidence>
<dbReference type="Pfam" id="PF00147">
    <property type="entry name" value="Fibrinogen_C"/>
    <property type="match status" value="2"/>
</dbReference>
<dbReference type="NCBIfam" id="NF040941">
    <property type="entry name" value="GGGWT_bact"/>
    <property type="match status" value="1"/>
</dbReference>
<dbReference type="SMART" id="SM00186">
    <property type="entry name" value="FBG"/>
    <property type="match status" value="2"/>
</dbReference>
<organism evidence="2 3">
    <name type="scientific">Argiope bruennichi</name>
    <name type="common">Wasp spider</name>
    <name type="synonym">Aranea bruennichi</name>
    <dbReference type="NCBI Taxonomy" id="94029"/>
    <lineage>
        <taxon>Eukaryota</taxon>
        <taxon>Metazoa</taxon>
        <taxon>Ecdysozoa</taxon>
        <taxon>Arthropoda</taxon>
        <taxon>Chelicerata</taxon>
        <taxon>Arachnida</taxon>
        <taxon>Araneae</taxon>
        <taxon>Araneomorphae</taxon>
        <taxon>Entelegynae</taxon>
        <taxon>Araneoidea</taxon>
        <taxon>Araneidae</taxon>
        <taxon>Argiope</taxon>
    </lineage>
</organism>
<accession>A0A8T0FCB4</accession>
<comment type="caution">
    <text evidence="2">The sequence shown here is derived from an EMBL/GenBank/DDBJ whole genome shotgun (WGS) entry which is preliminary data.</text>
</comment>
<reference evidence="2" key="1">
    <citation type="journal article" date="2020" name="bioRxiv">
        <title>Chromosome-level reference genome of the European wasp spider Argiope bruennichi: a resource for studies on range expansion and evolutionary adaptation.</title>
        <authorList>
            <person name="Sheffer M.M."/>
            <person name="Hoppe A."/>
            <person name="Krehenwinkel H."/>
            <person name="Uhl G."/>
            <person name="Kuss A.W."/>
            <person name="Jensen L."/>
            <person name="Jensen C."/>
            <person name="Gillespie R.G."/>
            <person name="Hoff K.J."/>
            <person name="Prost S."/>
        </authorList>
    </citation>
    <scope>NUCLEOTIDE SEQUENCE</scope>
</reference>
<feature type="domain" description="Fibrinogen C-terminal" evidence="1">
    <location>
        <begin position="1"/>
        <end position="142"/>
    </location>
</feature>
<dbReference type="Proteomes" id="UP000807504">
    <property type="component" value="Unassembled WGS sequence"/>
</dbReference>
<evidence type="ECO:0000313" key="2">
    <source>
        <dbReference type="EMBL" id="KAF8787975.1"/>
    </source>
</evidence>
<dbReference type="AlphaFoldDB" id="A0A8T0FCB4"/>
<dbReference type="GO" id="GO:0005615">
    <property type="term" value="C:extracellular space"/>
    <property type="evidence" value="ECO:0007669"/>
    <property type="project" value="TreeGrafter"/>
</dbReference>
<dbReference type="InterPro" id="IPR050373">
    <property type="entry name" value="Fibrinogen_C-term_domain"/>
</dbReference>